<proteinExistence type="predicted"/>
<accession>A0A0A8XTR6</accession>
<evidence type="ECO:0000313" key="1">
    <source>
        <dbReference type="EMBL" id="JAD16128.1"/>
    </source>
</evidence>
<reference evidence="1" key="2">
    <citation type="journal article" date="2015" name="Data Brief">
        <title>Shoot transcriptome of the giant reed, Arundo donax.</title>
        <authorList>
            <person name="Barrero R.A."/>
            <person name="Guerrero F.D."/>
            <person name="Moolhuijzen P."/>
            <person name="Goolsby J.A."/>
            <person name="Tidwell J."/>
            <person name="Bellgard S.E."/>
            <person name="Bellgard M.I."/>
        </authorList>
    </citation>
    <scope>NUCLEOTIDE SEQUENCE</scope>
    <source>
        <tissue evidence="1">Shoot tissue taken approximately 20 cm above the soil surface</tissue>
    </source>
</reference>
<dbReference type="EMBL" id="GBRH01281767">
    <property type="protein sequence ID" value="JAD16128.1"/>
    <property type="molecule type" value="Transcribed_RNA"/>
</dbReference>
<organism evidence="1">
    <name type="scientific">Arundo donax</name>
    <name type="common">Giant reed</name>
    <name type="synonym">Donax arundinaceus</name>
    <dbReference type="NCBI Taxonomy" id="35708"/>
    <lineage>
        <taxon>Eukaryota</taxon>
        <taxon>Viridiplantae</taxon>
        <taxon>Streptophyta</taxon>
        <taxon>Embryophyta</taxon>
        <taxon>Tracheophyta</taxon>
        <taxon>Spermatophyta</taxon>
        <taxon>Magnoliopsida</taxon>
        <taxon>Liliopsida</taxon>
        <taxon>Poales</taxon>
        <taxon>Poaceae</taxon>
        <taxon>PACMAD clade</taxon>
        <taxon>Arundinoideae</taxon>
        <taxon>Arundineae</taxon>
        <taxon>Arundo</taxon>
    </lineage>
</organism>
<protein>
    <submittedName>
        <fullName evidence="1">Uncharacterized protein</fullName>
    </submittedName>
</protein>
<reference evidence="1" key="1">
    <citation type="submission" date="2014-09" db="EMBL/GenBank/DDBJ databases">
        <authorList>
            <person name="Magalhaes I.L.F."/>
            <person name="Oliveira U."/>
            <person name="Santos F.R."/>
            <person name="Vidigal T.H.D.A."/>
            <person name="Brescovit A.D."/>
            <person name="Santos A.J."/>
        </authorList>
    </citation>
    <scope>NUCLEOTIDE SEQUENCE</scope>
    <source>
        <tissue evidence="1">Shoot tissue taken approximately 20 cm above the soil surface</tissue>
    </source>
</reference>
<sequence>MNLSSVTSHSHLTSIQLQRIDCSVHTLHINLCSSVWFPCPAQDTNQTNTSRLIEIQSINHHGHGSLPNGHNKNNNTGKYSNMVGFFFFTSTASSVVFKYSMYRFPCICWVTVEHGDVPDFW</sequence>
<name>A0A0A8XTR6_ARUDO</name>
<dbReference type="AlphaFoldDB" id="A0A0A8XTR6"/>